<proteinExistence type="predicted"/>
<evidence type="ECO:0000313" key="1">
    <source>
        <dbReference type="EMBL" id="TJY66051.1"/>
    </source>
</evidence>
<dbReference type="Proteomes" id="UP000309872">
    <property type="component" value="Unassembled WGS sequence"/>
</dbReference>
<dbReference type="SUPFAM" id="SSF81901">
    <property type="entry name" value="HCP-like"/>
    <property type="match status" value="1"/>
</dbReference>
<dbReference type="AlphaFoldDB" id="A0A4U0H306"/>
<protein>
    <submittedName>
        <fullName evidence="1">Sel1 repeat family protein</fullName>
    </submittedName>
</protein>
<gene>
    <name evidence="1" type="ORF">FAZ19_09795</name>
</gene>
<dbReference type="Pfam" id="PF08238">
    <property type="entry name" value="Sel1"/>
    <property type="match status" value="2"/>
</dbReference>
<dbReference type="InterPro" id="IPR006597">
    <property type="entry name" value="Sel1-like"/>
</dbReference>
<evidence type="ECO:0000313" key="2">
    <source>
        <dbReference type="Proteomes" id="UP000309872"/>
    </source>
</evidence>
<organism evidence="1 2">
    <name type="scientific">Sphingobacterium alkalisoli</name>
    <dbReference type="NCBI Taxonomy" id="1874115"/>
    <lineage>
        <taxon>Bacteria</taxon>
        <taxon>Pseudomonadati</taxon>
        <taxon>Bacteroidota</taxon>
        <taxon>Sphingobacteriia</taxon>
        <taxon>Sphingobacteriales</taxon>
        <taxon>Sphingobacteriaceae</taxon>
        <taxon>Sphingobacterium</taxon>
    </lineage>
</organism>
<dbReference type="Gene3D" id="1.25.40.10">
    <property type="entry name" value="Tetratricopeptide repeat domain"/>
    <property type="match status" value="1"/>
</dbReference>
<keyword evidence="2" id="KW-1185">Reference proteome</keyword>
<dbReference type="InterPro" id="IPR011990">
    <property type="entry name" value="TPR-like_helical_dom_sf"/>
</dbReference>
<reference evidence="1 2" key="1">
    <citation type="submission" date="2019-04" db="EMBL/GenBank/DDBJ databases">
        <title>Sphingobacterium olei sp. nov., isolated from oil-contaminated soil.</title>
        <authorList>
            <person name="Liu B."/>
        </authorList>
    </citation>
    <scope>NUCLEOTIDE SEQUENCE [LARGE SCALE GENOMIC DNA]</scope>
    <source>
        <strain evidence="1 2">Y3L14</strain>
    </source>
</reference>
<name>A0A4U0H306_9SPHI</name>
<dbReference type="OrthoDB" id="714398at2"/>
<accession>A0A4U0H306</accession>
<dbReference type="RefSeq" id="WP_136821180.1">
    <property type="nucleotide sequence ID" value="NZ_BMJX01000003.1"/>
</dbReference>
<dbReference type="EMBL" id="SUKA01000003">
    <property type="protein sequence ID" value="TJY66051.1"/>
    <property type="molecule type" value="Genomic_DNA"/>
</dbReference>
<sequence>MYYSKACLLGDKQAIYEVGRCYYYGIGINKNEEIAKIYLDIANTYGIDG</sequence>
<comment type="caution">
    <text evidence="1">The sequence shown here is derived from an EMBL/GenBank/DDBJ whole genome shotgun (WGS) entry which is preliminary data.</text>
</comment>